<reference evidence="2" key="1">
    <citation type="submission" date="2019-11" db="EMBL/GenBank/DDBJ databases">
        <title>Genome sequence of Heliorestis convoluta strain HH, an alkaliphilic and minimalistic phototrophic bacterium from a soda lake in Egypt.</title>
        <authorList>
            <person name="Dewey E.D."/>
            <person name="Stokes L.M."/>
            <person name="Burchell B.M."/>
            <person name="Shaffer K.N."/>
            <person name="Huntington A.M."/>
            <person name="Baker J.M."/>
            <person name="Nadendla S."/>
            <person name="Giglio M.G."/>
            <person name="Touchman J.W."/>
            <person name="Blankenship R.E."/>
            <person name="Madigan M.T."/>
            <person name="Sattley W.M."/>
        </authorList>
    </citation>
    <scope>NUCLEOTIDE SEQUENCE [LARGE SCALE GENOMIC DNA]</scope>
    <source>
        <strain evidence="2">HH</strain>
    </source>
</reference>
<dbReference type="EMBL" id="CP045875">
    <property type="protein sequence ID" value="QGG49383.1"/>
    <property type="molecule type" value="Genomic_DNA"/>
</dbReference>
<gene>
    <name evidence="1" type="ORF">FTV88_3318</name>
</gene>
<evidence type="ECO:0000313" key="2">
    <source>
        <dbReference type="Proteomes" id="UP000366051"/>
    </source>
</evidence>
<dbReference type="Proteomes" id="UP000366051">
    <property type="component" value="Chromosome"/>
</dbReference>
<name>A0A5Q2N613_9FIRM</name>
<dbReference type="KEGG" id="hcv:FTV88_3318"/>
<protein>
    <submittedName>
        <fullName evidence="1">Uncharacterized protein</fullName>
    </submittedName>
</protein>
<keyword evidence="2" id="KW-1185">Reference proteome</keyword>
<accession>A0A5Q2N613</accession>
<proteinExistence type="predicted"/>
<evidence type="ECO:0000313" key="1">
    <source>
        <dbReference type="EMBL" id="QGG49383.1"/>
    </source>
</evidence>
<organism evidence="1 2">
    <name type="scientific">Heliorestis convoluta</name>
    <dbReference type="NCBI Taxonomy" id="356322"/>
    <lineage>
        <taxon>Bacteria</taxon>
        <taxon>Bacillati</taxon>
        <taxon>Bacillota</taxon>
        <taxon>Clostridia</taxon>
        <taxon>Eubacteriales</taxon>
        <taxon>Heliobacteriaceae</taxon>
        <taxon>Heliorestis</taxon>
    </lineage>
</organism>
<sequence>MHILFMNLNFIITFFLRNTLCGYSKNGEKKASPFCVELV</sequence>
<dbReference type="AlphaFoldDB" id="A0A5Q2N613"/>